<feature type="transmembrane region" description="Helical" evidence="1">
    <location>
        <begin position="16"/>
        <end position="37"/>
    </location>
</feature>
<keyword evidence="1" id="KW-0812">Transmembrane</keyword>
<keyword evidence="1" id="KW-1133">Transmembrane helix</keyword>
<feature type="transmembrane region" description="Helical" evidence="1">
    <location>
        <begin position="286"/>
        <end position="305"/>
    </location>
</feature>
<gene>
    <name evidence="2" type="ORF">D3874_08485</name>
</gene>
<dbReference type="PANTHER" id="PTHR38592">
    <property type="entry name" value="BLL4819 PROTEIN"/>
    <property type="match status" value="1"/>
</dbReference>
<feature type="transmembrane region" description="Helical" evidence="1">
    <location>
        <begin position="369"/>
        <end position="388"/>
    </location>
</feature>
<keyword evidence="1" id="KW-0472">Membrane</keyword>
<feature type="transmembrane region" description="Helical" evidence="1">
    <location>
        <begin position="49"/>
        <end position="67"/>
    </location>
</feature>
<evidence type="ECO:0008006" key="4">
    <source>
        <dbReference type="Google" id="ProtNLM"/>
    </source>
</evidence>
<evidence type="ECO:0000256" key="1">
    <source>
        <dbReference type="SAM" id="Phobius"/>
    </source>
</evidence>
<dbReference type="RefSeq" id="WP_119777700.1">
    <property type="nucleotide sequence ID" value="NZ_QYUK01000011.1"/>
</dbReference>
<feature type="transmembrane region" description="Helical" evidence="1">
    <location>
        <begin position="143"/>
        <end position="161"/>
    </location>
</feature>
<feature type="transmembrane region" description="Helical" evidence="1">
    <location>
        <begin position="211"/>
        <end position="233"/>
    </location>
</feature>
<evidence type="ECO:0000313" key="2">
    <source>
        <dbReference type="EMBL" id="RJF87056.1"/>
    </source>
</evidence>
<dbReference type="PANTHER" id="PTHR38592:SF3">
    <property type="entry name" value="BLL4819 PROTEIN"/>
    <property type="match status" value="1"/>
</dbReference>
<keyword evidence="3" id="KW-1185">Reference proteome</keyword>
<dbReference type="Pfam" id="PF10129">
    <property type="entry name" value="OpgC_C"/>
    <property type="match status" value="1"/>
</dbReference>
<feature type="transmembrane region" description="Helical" evidence="1">
    <location>
        <begin position="168"/>
        <end position="191"/>
    </location>
</feature>
<sequence length="402" mass="43182">MAPAGNRIALIDGLRGYFLVLMMSSHLAFQGGAWALKLHHSQFAFVEDAQGFVFLSGLVVGLTYARILAKRGPDVLWDKASARVGELYRMVLLTLAVVMTMLFLVPDAARIWGWQLGKLAQSPADNLGAAAAMLYQPAYLDILPQYMIYLLAAPFIVRATASGHGLRVMAISGAIWFMAQIGLQMPLVEAAEAGLASVVPGGTLRAFFNPMAWQLLFVSGLVLGAAAASGRLSADAILGPKHRDLALIALGVVALFAGLRIVHGEGALDGALGERFYKLLRREDLSLSYVVNFAALGYGVAWILHNAQEATTPRAVALLGRGLRRFFALPFLVFLGRHSLQVYAFHVIVAYGVGAIDWHFGPFDEPSKTAIIIAAVASLGIPAAWHAANQRRDLAARQVKVA</sequence>
<feature type="transmembrane region" description="Helical" evidence="1">
    <location>
        <begin position="245"/>
        <end position="263"/>
    </location>
</feature>
<reference evidence="2 3" key="1">
    <citation type="submission" date="2018-09" db="EMBL/GenBank/DDBJ databases">
        <authorList>
            <person name="Zhu H."/>
        </authorList>
    </citation>
    <scope>NUCLEOTIDE SEQUENCE [LARGE SCALE GENOMIC DNA]</scope>
    <source>
        <strain evidence="2 3">K1W22B-8</strain>
    </source>
</reference>
<dbReference type="AlphaFoldDB" id="A0A418WAS4"/>
<dbReference type="OrthoDB" id="9775975at2"/>
<dbReference type="PIRSF" id="PIRSF028704">
    <property type="entry name" value="UPC028704"/>
    <property type="match status" value="1"/>
</dbReference>
<dbReference type="EMBL" id="QYUK01000011">
    <property type="protein sequence ID" value="RJF87056.1"/>
    <property type="molecule type" value="Genomic_DNA"/>
</dbReference>
<dbReference type="InterPro" id="IPR014550">
    <property type="entry name" value="UCP028704_OpgC"/>
</dbReference>
<evidence type="ECO:0000313" key="3">
    <source>
        <dbReference type="Proteomes" id="UP000284605"/>
    </source>
</evidence>
<feature type="transmembrane region" description="Helical" evidence="1">
    <location>
        <begin position="87"/>
        <end position="105"/>
    </location>
</feature>
<organism evidence="2 3">
    <name type="scientific">Oleomonas cavernae</name>
    <dbReference type="NCBI Taxonomy" id="2320859"/>
    <lineage>
        <taxon>Bacteria</taxon>
        <taxon>Pseudomonadati</taxon>
        <taxon>Pseudomonadota</taxon>
        <taxon>Alphaproteobacteria</taxon>
        <taxon>Acetobacterales</taxon>
        <taxon>Acetobacteraceae</taxon>
        <taxon>Oleomonas</taxon>
    </lineage>
</organism>
<name>A0A418WAS4_9PROT</name>
<dbReference type="Proteomes" id="UP000284605">
    <property type="component" value="Unassembled WGS sequence"/>
</dbReference>
<protein>
    <recommendedName>
        <fullName evidence="4">DUF1624 domain-containing protein</fullName>
    </recommendedName>
</protein>
<feature type="transmembrane region" description="Helical" evidence="1">
    <location>
        <begin position="326"/>
        <end position="349"/>
    </location>
</feature>
<accession>A0A418WAS4</accession>
<proteinExistence type="predicted"/>
<comment type="caution">
    <text evidence="2">The sequence shown here is derived from an EMBL/GenBank/DDBJ whole genome shotgun (WGS) entry which is preliminary data.</text>
</comment>